<evidence type="ECO:0000256" key="5">
    <source>
        <dbReference type="PROSITE-ProRule" id="PRU00335"/>
    </source>
</evidence>
<accession>A0ABU0IS69</accession>
<organism evidence="7 8">
    <name type="scientific">Caulobacter ginsengisoli</name>
    <dbReference type="NCBI Taxonomy" id="400775"/>
    <lineage>
        <taxon>Bacteria</taxon>
        <taxon>Pseudomonadati</taxon>
        <taxon>Pseudomonadota</taxon>
        <taxon>Alphaproteobacteria</taxon>
        <taxon>Caulobacterales</taxon>
        <taxon>Caulobacteraceae</taxon>
        <taxon>Caulobacter</taxon>
    </lineage>
</organism>
<keyword evidence="1" id="KW-0678">Repressor</keyword>
<dbReference type="PROSITE" id="PS50977">
    <property type="entry name" value="HTH_TETR_2"/>
    <property type="match status" value="2"/>
</dbReference>
<evidence type="ECO:0000313" key="7">
    <source>
        <dbReference type="EMBL" id="MDQ0464857.1"/>
    </source>
</evidence>
<feature type="domain" description="HTH tetR-type" evidence="6">
    <location>
        <begin position="232"/>
        <end position="292"/>
    </location>
</feature>
<keyword evidence="2" id="KW-0805">Transcription regulation</keyword>
<evidence type="ECO:0000256" key="4">
    <source>
        <dbReference type="ARBA" id="ARBA00023163"/>
    </source>
</evidence>
<dbReference type="RefSeq" id="WP_307349814.1">
    <property type="nucleotide sequence ID" value="NZ_JAUSVS010000004.1"/>
</dbReference>
<comment type="caution">
    <text evidence="7">The sequence shown here is derived from an EMBL/GenBank/DDBJ whole genome shotgun (WGS) entry which is preliminary data.</text>
</comment>
<dbReference type="InterPro" id="IPR036271">
    <property type="entry name" value="Tet_transcr_reg_TetR-rel_C_sf"/>
</dbReference>
<dbReference type="Pfam" id="PF17932">
    <property type="entry name" value="TetR_C_24"/>
    <property type="match status" value="2"/>
</dbReference>
<evidence type="ECO:0000256" key="3">
    <source>
        <dbReference type="ARBA" id="ARBA00023125"/>
    </source>
</evidence>
<dbReference type="PRINTS" id="PR00455">
    <property type="entry name" value="HTHTETR"/>
</dbReference>
<keyword evidence="8" id="KW-1185">Reference proteome</keyword>
<feature type="DNA-binding region" description="H-T-H motif" evidence="5">
    <location>
        <begin position="41"/>
        <end position="60"/>
    </location>
</feature>
<dbReference type="PANTHER" id="PTHR30055">
    <property type="entry name" value="HTH-TYPE TRANSCRIPTIONAL REGULATOR RUTR"/>
    <property type="match status" value="1"/>
</dbReference>
<dbReference type="Pfam" id="PF00440">
    <property type="entry name" value="TetR_N"/>
    <property type="match status" value="2"/>
</dbReference>
<dbReference type="InterPro" id="IPR001647">
    <property type="entry name" value="HTH_TetR"/>
</dbReference>
<dbReference type="InterPro" id="IPR050109">
    <property type="entry name" value="HTH-type_TetR-like_transc_reg"/>
</dbReference>
<keyword evidence="3 5" id="KW-0238">DNA-binding</keyword>
<evidence type="ECO:0000259" key="6">
    <source>
        <dbReference type="PROSITE" id="PS50977"/>
    </source>
</evidence>
<dbReference type="PANTHER" id="PTHR30055:SF175">
    <property type="entry name" value="HTH-TYPE TRANSCRIPTIONAL REPRESSOR KSTR2"/>
    <property type="match status" value="1"/>
</dbReference>
<evidence type="ECO:0000313" key="8">
    <source>
        <dbReference type="Proteomes" id="UP001228905"/>
    </source>
</evidence>
<proteinExistence type="predicted"/>
<dbReference type="EMBL" id="JAUSVS010000004">
    <property type="protein sequence ID" value="MDQ0464857.1"/>
    <property type="molecule type" value="Genomic_DNA"/>
</dbReference>
<name>A0ABU0IS69_9CAUL</name>
<evidence type="ECO:0000256" key="1">
    <source>
        <dbReference type="ARBA" id="ARBA00022491"/>
    </source>
</evidence>
<reference evidence="7 8" key="1">
    <citation type="submission" date="2023-07" db="EMBL/GenBank/DDBJ databases">
        <title>Genomic Encyclopedia of Type Strains, Phase IV (KMG-IV): sequencing the most valuable type-strain genomes for metagenomic binning, comparative biology and taxonomic classification.</title>
        <authorList>
            <person name="Goeker M."/>
        </authorList>
    </citation>
    <scope>NUCLEOTIDE SEQUENCE [LARGE SCALE GENOMIC DNA]</scope>
    <source>
        <strain evidence="7 8">DSM 18695</strain>
    </source>
</reference>
<dbReference type="InterPro" id="IPR041490">
    <property type="entry name" value="KstR2_TetR_C"/>
</dbReference>
<sequence>MLQPGPDALERMAREKRAARLDALLEGAAREFNARGLAGASLSRIARSVGLTRAALYYYVKDREALALLAYQRSCERMAQDLALAEAAEDGLGAVTAYLRAALAPDRPATAVLSELDALAEPGRTAVAGVHAANVERLRALIRRGIADGSIRPCDDEVIAQALVGAVSWAPLSEAWVEGDHTAFRARGADTLVDMVTLGQAADPSQAFVSPVAIEQFFPRPPNAFDREAMSGAKLEQVLMTASQLFNRRGVAGVSLDDIAAALGATKGAVYHYLDNKTELVVRCYERAFDLYERFAKAGEAGRNGLEQGLISLRLNVLAHASGLAPLIQMAGADALPAKARRDLQRRARALQVHFHGLARQGLADGSHRPMDFDTAAEIGAGVFEWLPKWLDPNDPRAAGAVADEICLLFIAGLKRRNSRVAS</sequence>
<dbReference type="SUPFAM" id="SSF46689">
    <property type="entry name" value="Homeodomain-like"/>
    <property type="match status" value="2"/>
</dbReference>
<dbReference type="SUPFAM" id="SSF48498">
    <property type="entry name" value="Tetracyclin repressor-like, C-terminal domain"/>
    <property type="match status" value="2"/>
</dbReference>
<evidence type="ECO:0000256" key="2">
    <source>
        <dbReference type="ARBA" id="ARBA00023015"/>
    </source>
</evidence>
<feature type="domain" description="HTH tetR-type" evidence="6">
    <location>
        <begin position="18"/>
        <end position="78"/>
    </location>
</feature>
<dbReference type="Gene3D" id="1.10.357.10">
    <property type="entry name" value="Tetracycline Repressor, domain 2"/>
    <property type="match status" value="2"/>
</dbReference>
<dbReference type="Gene3D" id="1.10.10.60">
    <property type="entry name" value="Homeodomain-like"/>
    <property type="match status" value="2"/>
</dbReference>
<protein>
    <submittedName>
        <fullName evidence="7">AcrR family transcriptional regulator</fullName>
    </submittedName>
</protein>
<keyword evidence="4" id="KW-0804">Transcription</keyword>
<dbReference type="InterPro" id="IPR009057">
    <property type="entry name" value="Homeodomain-like_sf"/>
</dbReference>
<dbReference type="Proteomes" id="UP001228905">
    <property type="component" value="Unassembled WGS sequence"/>
</dbReference>
<gene>
    <name evidence="7" type="ORF">QO010_002641</name>
</gene>
<feature type="DNA-binding region" description="H-T-H motif" evidence="5">
    <location>
        <begin position="255"/>
        <end position="274"/>
    </location>
</feature>